<reference evidence="1" key="1">
    <citation type="submission" date="2020-05" db="EMBL/GenBank/DDBJ databases">
        <authorList>
            <person name="Chiriac C."/>
            <person name="Salcher M."/>
            <person name="Ghai R."/>
            <person name="Kavagutti S V."/>
        </authorList>
    </citation>
    <scope>NUCLEOTIDE SEQUENCE</scope>
</reference>
<dbReference type="EMBL" id="LR798451">
    <property type="protein sequence ID" value="CAB5238383.1"/>
    <property type="molecule type" value="Genomic_DNA"/>
</dbReference>
<organism evidence="1">
    <name type="scientific">uncultured Caudovirales phage</name>
    <dbReference type="NCBI Taxonomy" id="2100421"/>
    <lineage>
        <taxon>Viruses</taxon>
        <taxon>Duplodnaviria</taxon>
        <taxon>Heunggongvirae</taxon>
        <taxon>Uroviricota</taxon>
        <taxon>Caudoviricetes</taxon>
        <taxon>Peduoviridae</taxon>
        <taxon>Maltschvirus</taxon>
        <taxon>Maltschvirus maltsch</taxon>
    </lineage>
</organism>
<accession>A0A6J7XMM1</accession>
<protein>
    <submittedName>
        <fullName evidence="1">Uncharacterized protein</fullName>
    </submittedName>
</protein>
<evidence type="ECO:0000313" key="1">
    <source>
        <dbReference type="EMBL" id="CAB5238383.1"/>
    </source>
</evidence>
<name>A0A6J7XMM1_9CAUD</name>
<proteinExistence type="predicted"/>
<gene>
    <name evidence="1" type="ORF">UFOVP144_51</name>
</gene>
<sequence>MRKQVERELLTGWRMQEAAAYTQAKQMASFRHQNAAKALDGVGELKAQIPISAFHYWGQRLGYECWDDKTFMDDYIKHNPEVAVKNRIKRTTVNGAIFTGDGYLIK</sequence>